<keyword evidence="1" id="KW-0812">Transmembrane</keyword>
<evidence type="ECO:0000256" key="1">
    <source>
        <dbReference type="SAM" id="Phobius"/>
    </source>
</evidence>
<feature type="transmembrane region" description="Helical" evidence="1">
    <location>
        <begin position="20"/>
        <end position="40"/>
    </location>
</feature>
<keyword evidence="1" id="KW-1133">Transmembrane helix</keyword>
<dbReference type="EMBL" id="AAXD02000074">
    <property type="protein sequence ID" value="EDN82184.1"/>
    <property type="molecule type" value="Genomic_DNA"/>
</dbReference>
<organism evidence="2 3">
    <name type="scientific">Bifidobacterium adolescentis L2-32</name>
    <dbReference type="NCBI Taxonomy" id="411481"/>
    <lineage>
        <taxon>Bacteria</taxon>
        <taxon>Bacillati</taxon>
        <taxon>Actinomycetota</taxon>
        <taxon>Actinomycetes</taxon>
        <taxon>Bifidobacteriales</taxon>
        <taxon>Bifidobacteriaceae</taxon>
        <taxon>Bifidobacterium</taxon>
    </lineage>
</organism>
<comment type="caution">
    <text evidence="2">The sequence shown here is derived from an EMBL/GenBank/DDBJ whole genome shotgun (WGS) entry which is preliminary data.</text>
</comment>
<reference evidence="2 3" key="1">
    <citation type="submission" date="2007-04" db="EMBL/GenBank/DDBJ databases">
        <authorList>
            <person name="Fulton L."/>
            <person name="Clifton S."/>
            <person name="Fulton B."/>
            <person name="Xu J."/>
            <person name="Minx P."/>
            <person name="Pepin K.H."/>
            <person name="Johnson M."/>
            <person name="Thiruvilangam P."/>
            <person name="Bhonagiri V."/>
            <person name="Nash W.E."/>
            <person name="Mardis E.R."/>
            <person name="Wilson R.K."/>
        </authorList>
    </citation>
    <scope>NUCLEOTIDE SEQUENCE [LARGE SCALE GENOMIC DNA]</scope>
    <source>
        <strain evidence="2 3">L2-32</strain>
    </source>
</reference>
<reference evidence="2 3" key="2">
    <citation type="submission" date="2007-05" db="EMBL/GenBank/DDBJ databases">
        <title>Draft genome sequence of Bifidobacterium adolescentis (L2-32).</title>
        <authorList>
            <person name="Sudarsanam P."/>
            <person name="Ley R."/>
            <person name="Guruge J."/>
            <person name="Turnbaugh P.J."/>
            <person name="Mahowald M."/>
            <person name="Liep D."/>
            <person name="Gordon J."/>
        </authorList>
    </citation>
    <scope>NUCLEOTIDE SEQUENCE [LARGE SCALE GENOMIC DNA]</scope>
    <source>
        <strain evidence="2 3">L2-32</strain>
    </source>
</reference>
<sequence length="42" mass="5112">MRKSDAVAPLRNQKHIEARLRPFLRFILLQIAISYFMVLLRW</sequence>
<dbReference type="HOGENOM" id="CLU_3247844_0_0_11"/>
<name>A7A8W9_BIFAD</name>
<proteinExistence type="predicted"/>
<protein>
    <submittedName>
        <fullName evidence="2">Uncharacterized protein</fullName>
    </submittedName>
</protein>
<evidence type="ECO:0000313" key="2">
    <source>
        <dbReference type="EMBL" id="EDN82184.1"/>
    </source>
</evidence>
<accession>A7A8W9</accession>
<dbReference type="Proteomes" id="UP000003773">
    <property type="component" value="Unassembled WGS sequence"/>
</dbReference>
<keyword evidence="1" id="KW-0472">Membrane</keyword>
<dbReference type="AlphaFoldDB" id="A7A8W9"/>
<gene>
    <name evidence="2" type="ORF">BIFADO_02312</name>
</gene>
<evidence type="ECO:0000313" key="3">
    <source>
        <dbReference type="Proteomes" id="UP000003773"/>
    </source>
</evidence>